<dbReference type="EMBL" id="QCZH01000002">
    <property type="protein sequence ID" value="PWA10813.1"/>
    <property type="molecule type" value="Genomic_DNA"/>
</dbReference>
<evidence type="ECO:0000256" key="1">
    <source>
        <dbReference type="ARBA" id="ARBA00009986"/>
    </source>
</evidence>
<comment type="similarity">
    <text evidence="1 4">Belongs to the aldehyde dehydrogenase family.</text>
</comment>
<dbReference type="Pfam" id="PF00171">
    <property type="entry name" value="Aldedh"/>
    <property type="match status" value="1"/>
</dbReference>
<evidence type="ECO:0000256" key="4">
    <source>
        <dbReference type="RuleBase" id="RU003345"/>
    </source>
</evidence>
<keyword evidence="7" id="KW-1185">Reference proteome</keyword>
<dbReference type="PROSITE" id="PS00687">
    <property type="entry name" value="ALDEHYDE_DEHYDR_GLU"/>
    <property type="match status" value="1"/>
</dbReference>
<dbReference type="Proteomes" id="UP000245618">
    <property type="component" value="Unassembled WGS sequence"/>
</dbReference>
<dbReference type="Gene3D" id="3.40.309.10">
    <property type="entry name" value="Aldehyde Dehydrogenase, Chain A, domain 2"/>
    <property type="match status" value="1"/>
</dbReference>
<accession>A0A2U1K1E4</accession>
<gene>
    <name evidence="6" type="ORF">DB891_03005</name>
</gene>
<evidence type="ECO:0000313" key="6">
    <source>
        <dbReference type="EMBL" id="PWA10813.1"/>
    </source>
</evidence>
<evidence type="ECO:0000259" key="5">
    <source>
        <dbReference type="Pfam" id="PF00171"/>
    </source>
</evidence>
<sequence>MQLEIINPATGKTITSIHQDNETSLSQKFNTLKIGQLDWSQKSLDQRITALINFKVLLEKNIENLAQILTSEVGKPLQQSKNEINGGIARITWLCNNAYNYLADEYMSEQDGMGEKIVYEPLGVVCNISAWNYPYLVGINVIVPALLAGNSVLYKPSEYSSLTGLEIQKLLLEAGVPSNVFEIAIGKGDIGAALLEMDFDGYFFTGSHKTGQFIYQKVAPKMVPCQIELGGKDPLYVADDVEDIKNIAIGTADGAFYNNGQSCCSVERIYIQEKNYDEFIKHFVEEVQSWKSGLPTEDGVYLAALTRAAQIEVLENQINDALAKGAKLTCGGKRIDKPGNYFEATVLTDVTNDMLVMQEESFGPIIGIMKVATDEEAIQLMNDTAYGLTAAVYSKSQKRGETILSKINSGTSYWNCCDRVSPALPWSGRKNSGFGSTLSHAGIRAFTKPKAYHLRGQWKK</sequence>
<protein>
    <submittedName>
        <fullName evidence="6">Aldehyde dehydrogenase</fullName>
    </submittedName>
</protein>
<proteinExistence type="inferred from homology"/>
<dbReference type="PANTHER" id="PTHR11699">
    <property type="entry name" value="ALDEHYDE DEHYDROGENASE-RELATED"/>
    <property type="match status" value="1"/>
</dbReference>
<dbReference type="SUPFAM" id="SSF53720">
    <property type="entry name" value="ALDH-like"/>
    <property type="match status" value="1"/>
</dbReference>
<dbReference type="InterPro" id="IPR029510">
    <property type="entry name" value="Ald_DH_CS_GLU"/>
</dbReference>
<evidence type="ECO:0000313" key="7">
    <source>
        <dbReference type="Proteomes" id="UP000245618"/>
    </source>
</evidence>
<reference evidence="6 7" key="1">
    <citation type="submission" date="2018-04" db="EMBL/GenBank/DDBJ databases">
        <title>Flavobacterium sp. nov., isolated from glacier ice.</title>
        <authorList>
            <person name="Liu Q."/>
            <person name="Xin Y.-H."/>
        </authorList>
    </citation>
    <scope>NUCLEOTIDE SEQUENCE [LARGE SCALE GENOMIC DNA]</scope>
    <source>
        <strain evidence="6 7">LB2P30</strain>
    </source>
</reference>
<dbReference type="InterPro" id="IPR016162">
    <property type="entry name" value="Ald_DH_N"/>
</dbReference>
<dbReference type="RefSeq" id="WP_116760457.1">
    <property type="nucleotide sequence ID" value="NZ_QCZH01000002.1"/>
</dbReference>
<dbReference type="GO" id="GO:0016620">
    <property type="term" value="F:oxidoreductase activity, acting on the aldehyde or oxo group of donors, NAD or NADP as acceptor"/>
    <property type="evidence" value="ECO:0007669"/>
    <property type="project" value="InterPro"/>
</dbReference>
<comment type="caution">
    <text evidence="6">The sequence shown here is derived from an EMBL/GenBank/DDBJ whole genome shotgun (WGS) entry which is preliminary data.</text>
</comment>
<dbReference type="OrthoDB" id="9762913at2"/>
<keyword evidence="2 4" id="KW-0560">Oxidoreductase</keyword>
<feature type="domain" description="Aldehyde dehydrogenase" evidence="5">
    <location>
        <begin position="3"/>
        <end position="451"/>
    </location>
</feature>
<evidence type="ECO:0000256" key="3">
    <source>
        <dbReference type="PROSITE-ProRule" id="PRU10007"/>
    </source>
</evidence>
<dbReference type="AlphaFoldDB" id="A0A2U1K1E4"/>
<dbReference type="FunFam" id="3.40.309.10:FF:000009">
    <property type="entry name" value="Aldehyde dehydrogenase A"/>
    <property type="match status" value="1"/>
</dbReference>
<organism evidence="6 7">
    <name type="scientific">Flavobacterium laiguense</name>
    <dbReference type="NCBI Taxonomy" id="2169409"/>
    <lineage>
        <taxon>Bacteria</taxon>
        <taxon>Pseudomonadati</taxon>
        <taxon>Bacteroidota</taxon>
        <taxon>Flavobacteriia</taxon>
        <taxon>Flavobacteriales</taxon>
        <taxon>Flavobacteriaceae</taxon>
        <taxon>Flavobacterium</taxon>
    </lineage>
</organism>
<dbReference type="InterPro" id="IPR015590">
    <property type="entry name" value="Aldehyde_DH_dom"/>
</dbReference>
<dbReference type="InterPro" id="IPR016163">
    <property type="entry name" value="Ald_DH_C"/>
</dbReference>
<evidence type="ECO:0000256" key="2">
    <source>
        <dbReference type="ARBA" id="ARBA00023002"/>
    </source>
</evidence>
<name>A0A2U1K1E4_9FLAO</name>
<dbReference type="Gene3D" id="3.40.605.10">
    <property type="entry name" value="Aldehyde Dehydrogenase, Chain A, domain 1"/>
    <property type="match status" value="1"/>
</dbReference>
<feature type="active site" evidence="3">
    <location>
        <position position="228"/>
    </location>
</feature>
<dbReference type="InterPro" id="IPR016161">
    <property type="entry name" value="Ald_DH/histidinol_DH"/>
</dbReference>